<keyword evidence="1" id="KW-0812">Transmembrane</keyword>
<feature type="transmembrane region" description="Helical" evidence="1">
    <location>
        <begin position="86"/>
        <end position="104"/>
    </location>
</feature>
<evidence type="ECO:0000313" key="3">
    <source>
        <dbReference type="EMBL" id="MEQ2202139.1"/>
    </source>
</evidence>
<evidence type="ECO:0000313" key="4">
    <source>
        <dbReference type="Proteomes" id="UP001434883"/>
    </source>
</evidence>
<gene>
    <name evidence="3" type="ORF">XENOCAPTIV_025270</name>
</gene>
<keyword evidence="1" id="KW-0472">Membrane</keyword>
<dbReference type="EMBL" id="JAHRIN010031278">
    <property type="protein sequence ID" value="MEQ2202139.1"/>
    <property type="molecule type" value="Genomic_DNA"/>
</dbReference>
<name>A0ABV0R291_9TELE</name>
<reference evidence="3 4" key="1">
    <citation type="submission" date="2021-06" db="EMBL/GenBank/DDBJ databases">
        <authorList>
            <person name="Palmer J.M."/>
        </authorList>
    </citation>
    <scope>NUCLEOTIDE SEQUENCE [LARGE SCALE GENOMIC DNA]</scope>
    <source>
        <strain evidence="3 4">XC_2019</strain>
        <tissue evidence="3">Muscle</tissue>
    </source>
</reference>
<keyword evidence="1" id="KW-1133">Transmembrane helix</keyword>
<protein>
    <recommendedName>
        <fullName evidence="2">Integrase core domain-containing protein</fullName>
    </recommendedName>
</protein>
<sequence>MLDLFNLKFTRVRGDQIVENMDIAQFMFTVRGMYRGSFISGKSVHNQRCCKCTFLLLLDMCILYIVNMYILQCKNKTKEQSVPESNSLFVCMNLAIKLILILILNQR</sequence>
<feature type="transmembrane region" description="Helical" evidence="1">
    <location>
        <begin position="52"/>
        <end position="71"/>
    </location>
</feature>
<feature type="domain" description="Integrase core" evidence="2">
    <location>
        <begin position="10"/>
        <end position="60"/>
    </location>
</feature>
<dbReference type="InterPro" id="IPR058913">
    <property type="entry name" value="Integrase_dom_put"/>
</dbReference>
<evidence type="ECO:0000256" key="1">
    <source>
        <dbReference type="SAM" id="Phobius"/>
    </source>
</evidence>
<accession>A0ABV0R291</accession>
<dbReference type="Proteomes" id="UP001434883">
    <property type="component" value="Unassembled WGS sequence"/>
</dbReference>
<organism evidence="3 4">
    <name type="scientific">Xenoophorus captivus</name>
    <dbReference type="NCBI Taxonomy" id="1517983"/>
    <lineage>
        <taxon>Eukaryota</taxon>
        <taxon>Metazoa</taxon>
        <taxon>Chordata</taxon>
        <taxon>Craniata</taxon>
        <taxon>Vertebrata</taxon>
        <taxon>Euteleostomi</taxon>
        <taxon>Actinopterygii</taxon>
        <taxon>Neopterygii</taxon>
        <taxon>Teleostei</taxon>
        <taxon>Neoteleostei</taxon>
        <taxon>Acanthomorphata</taxon>
        <taxon>Ovalentaria</taxon>
        <taxon>Atherinomorphae</taxon>
        <taxon>Cyprinodontiformes</taxon>
        <taxon>Goodeidae</taxon>
        <taxon>Xenoophorus</taxon>
    </lineage>
</organism>
<comment type="caution">
    <text evidence="3">The sequence shown here is derived from an EMBL/GenBank/DDBJ whole genome shotgun (WGS) entry which is preliminary data.</text>
</comment>
<proteinExistence type="predicted"/>
<evidence type="ECO:0000259" key="2">
    <source>
        <dbReference type="Pfam" id="PF24764"/>
    </source>
</evidence>
<dbReference type="Pfam" id="PF24764">
    <property type="entry name" value="rva_4"/>
    <property type="match status" value="1"/>
</dbReference>
<keyword evidence="4" id="KW-1185">Reference proteome</keyword>